<reference evidence="3 4" key="1">
    <citation type="submission" date="2019-08" db="EMBL/GenBank/DDBJ databases">
        <title>Deep-cultivation of Planctomycetes and their phenomic and genomic characterization uncovers novel biology.</title>
        <authorList>
            <person name="Wiegand S."/>
            <person name="Jogler M."/>
            <person name="Boedeker C."/>
            <person name="Pinto D."/>
            <person name="Vollmers J."/>
            <person name="Rivas-Marin E."/>
            <person name="Kohn T."/>
            <person name="Peeters S.H."/>
            <person name="Heuer A."/>
            <person name="Rast P."/>
            <person name="Oberbeckmann S."/>
            <person name="Bunk B."/>
            <person name="Jeske O."/>
            <person name="Meyerdierks A."/>
            <person name="Storesund J.E."/>
            <person name="Kallscheuer N."/>
            <person name="Luecker S."/>
            <person name="Lage O.M."/>
            <person name="Pohl T."/>
            <person name="Merkel B.J."/>
            <person name="Hornburger P."/>
            <person name="Mueller R.-W."/>
            <person name="Bruemmer F."/>
            <person name="Labrenz M."/>
            <person name="Spormann A.M."/>
            <person name="Op den Camp H."/>
            <person name="Overmann J."/>
            <person name="Amann R."/>
            <person name="Jetten M.S.M."/>
            <person name="Mascher T."/>
            <person name="Medema M.H."/>
            <person name="Devos D.P."/>
            <person name="Kaster A.-K."/>
            <person name="Ovreas L."/>
            <person name="Rohde M."/>
            <person name="Galperin M.Y."/>
            <person name="Jogler C."/>
        </authorList>
    </citation>
    <scope>NUCLEOTIDE SEQUENCE [LARGE SCALE GENOMIC DNA]</scope>
    <source>
        <strain evidence="3 4">OJF2</strain>
    </source>
</reference>
<dbReference type="RefSeq" id="WP_148593855.1">
    <property type="nucleotide sequence ID" value="NZ_CP042997.1"/>
</dbReference>
<accession>A0A5B9VZL0</accession>
<dbReference type="KEGG" id="agv:OJF2_23870"/>
<protein>
    <submittedName>
        <fullName evidence="3">Peptidase family S41</fullName>
    </submittedName>
</protein>
<dbReference type="Gene3D" id="3.90.226.10">
    <property type="entry name" value="2-enoyl-CoA Hydratase, Chain A, domain 1"/>
    <property type="match status" value="1"/>
</dbReference>
<dbReference type="AlphaFoldDB" id="A0A5B9VZL0"/>
<dbReference type="Pfam" id="PF03572">
    <property type="entry name" value="Peptidase_S41"/>
    <property type="match status" value="1"/>
</dbReference>
<evidence type="ECO:0000313" key="4">
    <source>
        <dbReference type="Proteomes" id="UP000324233"/>
    </source>
</evidence>
<dbReference type="EMBL" id="CP042997">
    <property type="protein sequence ID" value="QEH33856.1"/>
    <property type="molecule type" value="Genomic_DNA"/>
</dbReference>
<feature type="domain" description="Tail specific protease" evidence="2">
    <location>
        <begin position="467"/>
        <end position="681"/>
    </location>
</feature>
<dbReference type="OrthoDB" id="252415at2"/>
<feature type="region of interest" description="Disordered" evidence="1">
    <location>
        <begin position="123"/>
        <end position="144"/>
    </location>
</feature>
<sequence>MSQVFESLSPFTNVQCEGDQARVEFRGDWYELDSIDDLPCPAMLAFCKRIYGDAWDERFATGLVEILTRMGHRPAETLAIEDGTNIRLALRNPQSGDVERIDAAPMTRENQRRVWRAYRQRRQARLASPGPTDPDGHRRSPFTKVEFSPDGILVEFRGHPYRLVEIDGLRTDAVMAFCRERHEDGAEEMIAGWLGQVLAEMGRKPSDSVSVRLVDRITGNAVMIQDAPMTAENRHKVMENRRGARAATESLHPQLPIKDLMRCMLGDFEKVVNGRWAYRHARQADFPKAIESLRRRIDEGLTPEEFSVEIQRIVSLGIDGHATTQYKLTPRGYLPFGIDPAGGRYVAFRPDRSGFILPGHPYVVRIDGRDMAEWCARAAELIPKGSASLIKLKMFADPGVIFNVHYLRGELGLPSRPEVTVEFSSEDGQSRRTLTLPVSEGMPLEKFESWPTRKTLSPAGSRLLAEDLGYLRLERMDRAGVREIEEWMPRFLGSRALIIDVRGNFGGSHDCLRLIDSYLRKPDEPPRVVKAVKYLNGEKRATVMDMNYRPADFPGWTTAEREAISRFRLTFRPDWDPPPDRFGDWYYMVLSGPAKEGTGHHWEQVVILMDYRCFSATDTFLSSLKGRPGVTLMGTPSAGSSGGVAPTRLCDSMLIHLATRACFQADGSLLDGNGVTPDVDVEPGVGFSIGTSDDALDAAVRLLTRR</sequence>
<gene>
    <name evidence="3" type="ORF">OJF2_23870</name>
</gene>
<dbReference type="GO" id="GO:0008236">
    <property type="term" value="F:serine-type peptidase activity"/>
    <property type="evidence" value="ECO:0007669"/>
    <property type="project" value="InterPro"/>
</dbReference>
<keyword evidence="4" id="KW-1185">Reference proteome</keyword>
<evidence type="ECO:0000256" key="1">
    <source>
        <dbReference type="SAM" id="MobiDB-lite"/>
    </source>
</evidence>
<dbReference type="InterPro" id="IPR029045">
    <property type="entry name" value="ClpP/crotonase-like_dom_sf"/>
</dbReference>
<organism evidence="3 4">
    <name type="scientific">Aquisphaera giovannonii</name>
    <dbReference type="NCBI Taxonomy" id="406548"/>
    <lineage>
        <taxon>Bacteria</taxon>
        <taxon>Pseudomonadati</taxon>
        <taxon>Planctomycetota</taxon>
        <taxon>Planctomycetia</taxon>
        <taxon>Isosphaerales</taxon>
        <taxon>Isosphaeraceae</taxon>
        <taxon>Aquisphaera</taxon>
    </lineage>
</organism>
<evidence type="ECO:0000313" key="3">
    <source>
        <dbReference type="EMBL" id="QEH33856.1"/>
    </source>
</evidence>
<name>A0A5B9VZL0_9BACT</name>
<evidence type="ECO:0000259" key="2">
    <source>
        <dbReference type="Pfam" id="PF03572"/>
    </source>
</evidence>
<dbReference type="GO" id="GO:0006508">
    <property type="term" value="P:proteolysis"/>
    <property type="evidence" value="ECO:0007669"/>
    <property type="project" value="InterPro"/>
</dbReference>
<proteinExistence type="predicted"/>
<dbReference type="SUPFAM" id="SSF52096">
    <property type="entry name" value="ClpP/crotonase"/>
    <property type="match status" value="1"/>
</dbReference>
<dbReference type="Proteomes" id="UP000324233">
    <property type="component" value="Chromosome"/>
</dbReference>
<dbReference type="InterPro" id="IPR005151">
    <property type="entry name" value="Tail-specific_protease"/>
</dbReference>